<organism evidence="1 2">
    <name type="scientific">Marasmius oreades</name>
    <name type="common">fairy-ring Marasmius</name>
    <dbReference type="NCBI Taxonomy" id="181124"/>
    <lineage>
        <taxon>Eukaryota</taxon>
        <taxon>Fungi</taxon>
        <taxon>Dikarya</taxon>
        <taxon>Basidiomycota</taxon>
        <taxon>Agaricomycotina</taxon>
        <taxon>Agaricomycetes</taxon>
        <taxon>Agaricomycetidae</taxon>
        <taxon>Agaricales</taxon>
        <taxon>Marasmiineae</taxon>
        <taxon>Marasmiaceae</taxon>
        <taxon>Marasmius</taxon>
    </lineage>
</organism>
<name>A0A9P7RLI2_9AGAR</name>
<dbReference type="RefSeq" id="XP_043002151.1">
    <property type="nucleotide sequence ID" value="XM_043160195.1"/>
</dbReference>
<reference evidence="1" key="1">
    <citation type="journal article" date="2021" name="Genome Biol. Evol.">
        <title>The assembled and annotated genome of the fairy-ring fungus Marasmius oreades.</title>
        <authorList>
            <person name="Hiltunen M."/>
            <person name="Ament-Velasquez S.L."/>
            <person name="Johannesson H."/>
        </authorList>
    </citation>
    <scope>NUCLEOTIDE SEQUENCE</scope>
    <source>
        <strain evidence="1">03SP1</strain>
    </source>
</reference>
<accession>A0A9P7RLI2</accession>
<proteinExistence type="predicted"/>
<keyword evidence="2" id="KW-1185">Reference proteome</keyword>
<comment type="caution">
    <text evidence="1">The sequence shown here is derived from an EMBL/GenBank/DDBJ whole genome shotgun (WGS) entry which is preliminary data.</text>
</comment>
<dbReference type="AlphaFoldDB" id="A0A9P7RLI2"/>
<dbReference type="KEGG" id="more:E1B28_003225"/>
<dbReference type="EMBL" id="CM032191">
    <property type="protein sequence ID" value="KAG7085680.1"/>
    <property type="molecule type" value="Genomic_DNA"/>
</dbReference>
<dbReference type="GeneID" id="66072301"/>
<sequence>MPFPERLKISVMSGSSERNILYEHKIPNSNTLPLSLAVALSRGTQRQSYISRSRDYMYKSFVGTLDIHMRNYYHFYDTRSGYGTLKTELAVPNHNERQIEGLRVIFTRILSEAMGRCRCIDL</sequence>
<evidence type="ECO:0000313" key="2">
    <source>
        <dbReference type="Proteomes" id="UP001049176"/>
    </source>
</evidence>
<evidence type="ECO:0000313" key="1">
    <source>
        <dbReference type="EMBL" id="KAG7085680.1"/>
    </source>
</evidence>
<dbReference type="Proteomes" id="UP001049176">
    <property type="component" value="Chromosome 11"/>
</dbReference>
<gene>
    <name evidence="1" type="ORF">E1B28_003225</name>
</gene>
<protein>
    <submittedName>
        <fullName evidence="1">Uncharacterized protein</fullName>
    </submittedName>
</protein>